<dbReference type="EMBL" id="CM023484">
    <property type="protein sequence ID" value="KAH6933255.1"/>
    <property type="molecule type" value="Genomic_DNA"/>
</dbReference>
<evidence type="ECO:0000313" key="1">
    <source>
        <dbReference type="EMBL" id="KAH6933255.1"/>
    </source>
</evidence>
<dbReference type="Proteomes" id="UP000821845">
    <property type="component" value="Chromosome 4"/>
</dbReference>
<accession>A0ACB7SF69</accession>
<protein>
    <submittedName>
        <fullName evidence="1">Uncharacterized protein</fullName>
    </submittedName>
</protein>
<proteinExistence type="predicted"/>
<name>A0ACB7SF69_HYAAI</name>
<evidence type="ECO:0000313" key="2">
    <source>
        <dbReference type="Proteomes" id="UP000821845"/>
    </source>
</evidence>
<organism evidence="1 2">
    <name type="scientific">Hyalomma asiaticum</name>
    <name type="common">Tick</name>
    <dbReference type="NCBI Taxonomy" id="266040"/>
    <lineage>
        <taxon>Eukaryota</taxon>
        <taxon>Metazoa</taxon>
        <taxon>Ecdysozoa</taxon>
        <taxon>Arthropoda</taxon>
        <taxon>Chelicerata</taxon>
        <taxon>Arachnida</taxon>
        <taxon>Acari</taxon>
        <taxon>Parasitiformes</taxon>
        <taxon>Ixodida</taxon>
        <taxon>Ixodoidea</taxon>
        <taxon>Ixodidae</taxon>
        <taxon>Hyalomminae</taxon>
        <taxon>Hyalomma</taxon>
    </lineage>
</organism>
<keyword evidence="2" id="KW-1185">Reference proteome</keyword>
<comment type="caution">
    <text evidence="1">The sequence shown here is derived from an EMBL/GenBank/DDBJ whole genome shotgun (WGS) entry which is preliminary data.</text>
</comment>
<reference evidence="1" key="1">
    <citation type="submission" date="2020-05" db="EMBL/GenBank/DDBJ databases">
        <title>Large-scale comparative analyses of tick genomes elucidate their genetic diversity and vector capacities.</title>
        <authorList>
            <person name="Jia N."/>
            <person name="Wang J."/>
            <person name="Shi W."/>
            <person name="Du L."/>
            <person name="Sun Y."/>
            <person name="Zhan W."/>
            <person name="Jiang J."/>
            <person name="Wang Q."/>
            <person name="Zhang B."/>
            <person name="Ji P."/>
            <person name="Sakyi L.B."/>
            <person name="Cui X."/>
            <person name="Yuan T."/>
            <person name="Jiang B."/>
            <person name="Yang W."/>
            <person name="Lam T.T.-Y."/>
            <person name="Chang Q."/>
            <person name="Ding S."/>
            <person name="Wang X."/>
            <person name="Zhu J."/>
            <person name="Ruan X."/>
            <person name="Zhao L."/>
            <person name="Wei J."/>
            <person name="Que T."/>
            <person name="Du C."/>
            <person name="Cheng J."/>
            <person name="Dai P."/>
            <person name="Han X."/>
            <person name="Huang E."/>
            <person name="Gao Y."/>
            <person name="Liu J."/>
            <person name="Shao H."/>
            <person name="Ye R."/>
            <person name="Li L."/>
            <person name="Wei W."/>
            <person name="Wang X."/>
            <person name="Wang C."/>
            <person name="Yang T."/>
            <person name="Huo Q."/>
            <person name="Li W."/>
            <person name="Guo W."/>
            <person name="Chen H."/>
            <person name="Zhou L."/>
            <person name="Ni X."/>
            <person name="Tian J."/>
            <person name="Zhou Y."/>
            <person name="Sheng Y."/>
            <person name="Liu T."/>
            <person name="Pan Y."/>
            <person name="Xia L."/>
            <person name="Li J."/>
            <person name="Zhao F."/>
            <person name="Cao W."/>
        </authorList>
    </citation>
    <scope>NUCLEOTIDE SEQUENCE</scope>
    <source>
        <strain evidence="1">Hyas-2018</strain>
    </source>
</reference>
<gene>
    <name evidence="1" type="ORF">HPB50_013881</name>
</gene>
<sequence>MPAPPPGRREKHTHKATFVGFMISLDLEARPVCGFMRARNTQERTERRLLALLLGPVERARVDLSSTSGAERRLRGADGGIARCAFQAHRMEGGRSTKKEKSMLRKVKRLDEKTTHQFFMQLASALAYLHKNDVAHRDLKCENVLLTTVDVVKLTDFSFARYCSAYRFWHLKSAC</sequence>